<name>A0ABV7D351_9PROT</name>
<proteinExistence type="predicted"/>
<evidence type="ECO:0000259" key="1">
    <source>
        <dbReference type="Pfam" id="PF05118"/>
    </source>
</evidence>
<reference evidence="3" key="1">
    <citation type="journal article" date="2019" name="Int. J. Syst. Evol. Microbiol.">
        <title>The Global Catalogue of Microorganisms (GCM) 10K type strain sequencing project: providing services to taxonomists for standard genome sequencing and annotation.</title>
        <authorList>
            <consortium name="The Broad Institute Genomics Platform"/>
            <consortium name="The Broad Institute Genome Sequencing Center for Infectious Disease"/>
            <person name="Wu L."/>
            <person name="Ma J."/>
        </authorList>
    </citation>
    <scope>NUCLEOTIDE SEQUENCE [LARGE SCALE GENOMIC DNA]</scope>
    <source>
        <strain evidence="3">KCTC 62164</strain>
    </source>
</reference>
<dbReference type="SUPFAM" id="SSF51197">
    <property type="entry name" value="Clavaminate synthase-like"/>
    <property type="match status" value="1"/>
</dbReference>
<dbReference type="InterPro" id="IPR027443">
    <property type="entry name" value="IPNS-like_sf"/>
</dbReference>
<evidence type="ECO:0000313" key="2">
    <source>
        <dbReference type="EMBL" id="MFC3051574.1"/>
    </source>
</evidence>
<dbReference type="Gene3D" id="2.60.120.330">
    <property type="entry name" value="B-lactam Antibiotic, Isopenicillin N Synthase, Chain"/>
    <property type="match status" value="1"/>
</dbReference>
<dbReference type="EMBL" id="JBHRSL010000004">
    <property type="protein sequence ID" value="MFC3051574.1"/>
    <property type="molecule type" value="Genomic_DNA"/>
</dbReference>
<dbReference type="Pfam" id="PF05118">
    <property type="entry name" value="Asp_Arg_Hydrox"/>
    <property type="match status" value="1"/>
</dbReference>
<accession>A0ABV7D351</accession>
<dbReference type="Proteomes" id="UP001595444">
    <property type="component" value="Unassembled WGS sequence"/>
</dbReference>
<comment type="caution">
    <text evidence="2">The sequence shown here is derived from an EMBL/GenBank/DDBJ whole genome shotgun (WGS) entry which is preliminary data.</text>
</comment>
<keyword evidence="3" id="KW-1185">Reference proteome</keyword>
<sequence length="227" mass="25801">MNFDGSFLRHGEADMSLLKDLVLQLTPEHWSLEDTRQNRYEVHKSTQAIGLVYDEDFRHINPTVKPAYNLFAPALRQLFAMIADCYEASPAILAKFGRRVEGYFIRVNLVKLAAGGEIAEHKDMNFSLAHSHRIHVPIITNDKVVFKVGQEALSMKEGEIYEINNRRTHAVVNGGTEDRVHLILDWVFPWERCCCSDKVHPGVACSPQACVEIDRLKIPCTCFPEAH</sequence>
<organism evidence="2 3">
    <name type="scientific">Kordiimonas pumila</name>
    <dbReference type="NCBI Taxonomy" id="2161677"/>
    <lineage>
        <taxon>Bacteria</taxon>
        <taxon>Pseudomonadati</taxon>
        <taxon>Pseudomonadota</taxon>
        <taxon>Alphaproteobacteria</taxon>
        <taxon>Kordiimonadales</taxon>
        <taxon>Kordiimonadaceae</taxon>
        <taxon>Kordiimonas</taxon>
    </lineage>
</organism>
<evidence type="ECO:0000313" key="3">
    <source>
        <dbReference type="Proteomes" id="UP001595444"/>
    </source>
</evidence>
<gene>
    <name evidence="2" type="ORF">ACFOKA_06650</name>
</gene>
<dbReference type="InterPro" id="IPR007803">
    <property type="entry name" value="Asp/Arg/Pro-Hydrxlase"/>
</dbReference>
<protein>
    <submittedName>
        <fullName evidence="2">Aspartyl/asparaginyl beta-hydroxylase domain-containing protein</fullName>
    </submittedName>
</protein>
<feature type="domain" description="Aspartyl/asparaginy/proline hydroxylase" evidence="1">
    <location>
        <begin position="103"/>
        <end position="187"/>
    </location>
</feature>
<dbReference type="RefSeq" id="WP_194215055.1">
    <property type="nucleotide sequence ID" value="NZ_CP061205.1"/>
</dbReference>